<accession>A0A9J6E911</accession>
<organism evidence="6 7">
    <name type="scientific">Rhipicephalus microplus</name>
    <name type="common">Cattle tick</name>
    <name type="synonym">Boophilus microplus</name>
    <dbReference type="NCBI Taxonomy" id="6941"/>
    <lineage>
        <taxon>Eukaryota</taxon>
        <taxon>Metazoa</taxon>
        <taxon>Ecdysozoa</taxon>
        <taxon>Arthropoda</taxon>
        <taxon>Chelicerata</taxon>
        <taxon>Arachnida</taxon>
        <taxon>Acari</taxon>
        <taxon>Parasitiformes</taxon>
        <taxon>Ixodida</taxon>
        <taxon>Ixodoidea</taxon>
        <taxon>Ixodidae</taxon>
        <taxon>Rhipicephalinae</taxon>
        <taxon>Rhipicephalus</taxon>
        <taxon>Boophilus</taxon>
    </lineage>
</organism>
<dbReference type="AlphaFoldDB" id="A0A9J6E911"/>
<dbReference type="GO" id="GO:0019695">
    <property type="term" value="P:choline metabolic process"/>
    <property type="evidence" value="ECO:0007669"/>
    <property type="project" value="TreeGrafter"/>
</dbReference>
<dbReference type="PANTHER" id="PTHR43918:SF4">
    <property type="entry name" value="CARBOXYLIC ESTER HYDROLASE"/>
    <property type="match status" value="1"/>
</dbReference>
<keyword evidence="4" id="KW-0325">Glycoprotein</keyword>
<evidence type="ECO:0000256" key="2">
    <source>
        <dbReference type="ARBA" id="ARBA00022487"/>
    </source>
</evidence>
<dbReference type="PANTHER" id="PTHR43918">
    <property type="entry name" value="ACETYLCHOLINESTERASE"/>
    <property type="match status" value="1"/>
</dbReference>
<name>A0A9J6E911_RHIMP</name>
<dbReference type="GO" id="GO:0003990">
    <property type="term" value="F:acetylcholinesterase activity"/>
    <property type="evidence" value="ECO:0007669"/>
    <property type="project" value="TreeGrafter"/>
</dbReference>
<feature type="domain" description="Carboxylesterase type B" evidence="5">
    <location>
        <begin position="16"/>
        <end position="131"/>
    </location>
</feature>
<evidence type="ECO:0000313" key="7">
    <source>
        <dbReference type="Proteomes" id="UP000821866"/>
    </source>
</evidence>
<dbReference type="SUPFAM" id="SSF53474">
    <property type="entry name" value="alpha/beta-Hydrolases"/>
    <property type="match status" value="1"/>
</dbReference>
<reference evidence="6" key="1">
    <citation type="journal article" date="2020" name="Cell">
        <title>Large-Scale Comparative Analyses of Tick Genomes Elucidate Their Genetic Diversity and Vector Capacities.</title>
        <authorList>
            <consortium name="Tick Genome and Microbiome Consortium (TIGMIC)"/>
            <person name="Jia N."/>
            <person name="Wang J."/>
            <person name="Shi W."/>
            <person name="Du L."/>
            <person name="Sun Y."/>
            <person name="Zhan W."/>
            <person name="Jiang J.F."/>
            <person name="Wang Q."/>
            <person name="Zhang B."/>
            <person name="Ji P."/>
            <person name="Bell-Sakyi L."/>
            <person name="Cui X.M."/>
            <person name="Yuan T.T."/>
            <person name="Jiang B.G."/>
            <person name="Yang W.F."/>
            <person name="Lam T.T."/>
            <person name="Chang Q.C."/>
            <person name="Ding S.J."/>
            <person name="Wang X.J."/>
            <person name="Zhu J.G."/>
            <person name="Ruan X.D."/>
            <person name="Zhao L."/>
            <person name="Wei J.T."/>
            <person name="Ye R.Z."/>
            <person name="Que T.C."/>
            <person name="Du C.H."/>
            <person name="Zhou Y.H."/>
            <person name="Cheng J.X."/>
            <person name="Dai P.F."/>
            <person name="Guo W.B."/>
            <person name="Han X.H."/>
            <person name="Huang E.J."/>
            <person name="Li L.F."/>
            <person name="Wei W."/>
            <person name="Gao Y.C."/>
            <person name="Liu J.Z."/>
            <person name="Shao H.Z."/>
            <person name="Wang X."/>
            <person name="Wang C.C."/>
            <person name="Yang T.C."/>
            <person name="Huo Q.B."/>
            <person name="Li W."/>
            <person name="Chen H.Y."/>
            <person name="Chen S.E."/>
            <person name="Zhou L.G."/>
            <person name="Ni X.B."/>
            <person name="Tian J.H."/>
            <person name="Sheng Y."/>
            <person name="Liu T."/>
            <person name="Pan Y.S."/>
            <person name="Xia L.Y."/>
            <person name="Li J."/>
            <person name="Zhao F."/>
            <person name="Cao W.C."/>
        </authorList>
    </citation>
    <scope>NUCLEOTIDE SEQUENCE</scope>
    <source>
        <strain evidence="6">Rmic-2018</strain>
    </source>
</reference>
<evidence type="ECO:0000313" key="6">
    <source>
        <dbReference type="EMBL" id="KAH8030721.1"/>
    </source>
</evidence>
<comment type="caution">
    <text evidence="6">The sequence shown here is derived from an EMBL/GenBank/DDBJ whole genome shotgun (WGS) entry which is preliminary data.</text>
</comment>
<evidence type="ECO:0000256" key="1">
    <source>
        <dbReference type="ARBA" id="ARBA00005964"/>
    </source>
</evidence>
<dbReference type="GO" id="GO:0005615">
    <property type="term" value="C:extracellular space"/>
    <property type="evidence" value="ECO:0007669"/>
    <property type="project" value="TreeGrafter"/>
</dbReference>
<dbReference type="Proteomes" id="UP000821866">
    <property type="component" value="Chromosome 3"/>
</dbReference>
<dbReference type="Pfam" id="PF00135">
    <property type="entry name" value="COesterase"/>
    <property type="match status" value="1"/>
</dbReference>
<comment type="similarity">
    <text evidence="1">Belongs to the type-B carboxylesterase/lipase family.</text>
</comment>
<sequence>MIHFLGSLYKLSLPDTEKLQKEYMGEIGDYDYDALRQALAETKGDTHVKCGAINTACKLANATANAQSGKEVHFYELNYVSACVKKQPWFGMTHGDELPLVFGRVFERQGGCAGDMDYSRNIMKLWSDFAKGR</sequence>
<dbReference type="InterPro" id="IPR002018">
    <property type="entry name" value="CarbesteraseB"/>
</dbReference>
<dbReference type="Gene3D" id="3.40.50.1820">
    <property type="entry name" value="alpha/beta hydrolase"/>
    <property type="match status" value="1"/>
</dbReference>
<dbReference type="InterPro" id="IPR029058">
    <property type="entry name" value="AB_hydrolase_fold"/>
</dbReference>
<dbReference type="InterPro" id="IPR050654">
    <property type="entry name" value="AChE-related_enzymes"/>
</dbReference>
<evidence type="ECO:0000256" key="4">
    <source>
        <dbReference type="ARBA" id="ARBA00023180"/>
    </source>
</evidence>
<keyword evidence="2" id="KW-0719">Serine esterase</keyword>
<dbReference type="GO" id="GO:0005886">
    <property type="term" value="C:plasma membrane"/>
    <property type="evidence" value="ECO:0007669"/>
    <property type="project" value="TreeGrafter"/>
</dbReference>
<gene>
    <name evidence="6" type="ORF">HPB51_011521</name>
</gene>
<evidence type="ECO:0000256" key="3">
    <source>
        <dbReference type="ARBA" id="ARBA00022801"/>
    </source>
</evidence>
<protein>
    <recommendedName>
        <fullName evidence="5">Carboxylesterase type B domain-containing protein</fullName>
    </recommendedName>
</protein>
<evidence type="ECO:0000259" key="5">
    <source>
        <dbReference type="Pfam" id="PF00135"/>
    </source>
</evidence>
<proteinExistence type="inferred from homology"/>
<dbReference type="EMBL" id="JABSTU010000005">
    <property type="protein sequence ID" value="KAH8030721.1"/>
    <property type="molecule type" value="Genomic_DNA"/>
</dbReference>
<keyword evidence="7" id="KW-1185">Reference proteome</keyword>
<reference evidence="6" key="2">
    <citation type="submission" date="2021-09" db="EMBL/GenBank/DDBJ databases">
        <authorList>
            <person name="Jia N."/>
            <person name="Wang J."/>
            <person name="Shi W."/>
            <person name="Du L."/>
            <person name="Sun Y."/>
            <person name="Zhan W."/>
            <person name="Jiang J."/>
            <person name="Wang Q."/>
            <person name="Zhang B."/>
            <person name="Ji P."/>
            <person name="Sakyi L.B."/>
            <person name="Cui X."/>
            <person name="Yuan T."/>
            <person name="Jiang B."/>
            <person name="Yang W."/>
            <person name="Lam T.T.-Y."/>
            <person name="Chang Q."/>
            <person name="Ding S."/>
            <person name="Wang X."/>
            <person name="Zhu J."/>
            <person name="Ruan X."/>
            <person name="Zhao L."/>
            <person name="Wei J."/>
            <person name="Que T."/>
            <person name="Du C."/>
            <person name="Cheng J."/>
            <person name="Dai P."/>
            <person name="Han X."/>
            <person name="Huang E."/>
            <person name="Gao Y."/>
            <person name="Liu J."/>
            <person name="Shao H."/>
            <person name="Ye R."/>
            <person name="Li L."/>
            <person name="Wei W."/>
            <person name="Wang X."/>
            <person name="Wang C."/>
            <person name="Huo Q."/>
            <person name="Li W."/>
            <person name="Guo W."/>
            <person name="Chen H."/>
            <person name="Chen S."/>
            <person name="Zhou L."/>
            <person name="Zhou L."/>
            <person name="Ni X."/>
            <person name="Tian J."/>
            <person name="Zhou Y."/>
            <person name="Sheng Y."/>
            <person name="Liu T."/>
            <person name="Pan Y."/>
            <person name="Xia L."/>
            <person name="Li J."/>
            <person name="Zhao F."/>
            <person name="Cao W."/>
        </authorList>
    </citation>
    <scope>NUCLEOTIDE SEQUENCE</scope>
    <source>
        <strain evidence="6">Rmic-2018</strain>
        <tissue evidence="6">Larvae</tissue>
    </source>
</reference>
<keyword evidence="3" id="KW-0378">Hydrolase</keyword>
<dbReference type="GO" id="GO:0006581">
    <property type="term" value="P:acetylcholine catabolic process"/>
    <property type="evidence" value="ECO:0007669"/>
    <property type="project" value="TreeGrafter"/>
</dbReference>